<keyword evidence="3" id="KW-1185">Reference proteome</keyword>
<dbReference type="PANTHER" id="PTHR34595:SF7">
    <property type="entry name" value="SLL1039 PROTEIN"/>
    <property type="match status" value="1"/>
</dbReference>
<dbReference type="InterPro" id="IPR007296">
    <property type="entry name" value="DUF403"/>
</dbReference>
<dbReference type="AlphaFoldDB" id="A0A840CAM4"/>
<proteinExistence type="predicted"/>
<protein>
    <submittedName>
        <fullName evidence="2">Putative alpha-E superfamily protein</fullName>
    </submittedName>
</protein>
<gene>
    <name evidence="2" type="ORF">GGR16_004966</name>
</gene>
<dbReference type="PANTHER" id="PTHR34595">
    <property type="entry name" value="BLR5612 PROTEIN"/>
    <property type="match status" value="1"/>
</dbReference>
<dbReference type="Pfam" id="PF04168">
    <property type="entry name" value="Alpha-E"/>
    <property type="match status" value="1"/>
</dbReference>
<dbReference type="InterPro" id="IPR051680">
    <property type="entry name" value="ATP-dep_Glu-Cys_Ligase-2"/>
</dbReference>
<evidence type="ECO:0000259" key="1">
    <source>
        <dbReference type="Pfam" id="PF04168"/>
    </source>
</evidence>
<sequence length="315" mass="35271">MTLLSRTADNLFWMARYMERADSVARILDAAYRLSSLPTAYGGLTSEWDSALATAGCTDAFAAAHEKVTPEAVVHFLAVSPENPSSIRRCLEIARANARAERTALTIEMWEAINDSYLTMQGWVDRGVSLADLPRFLAFAKEAALRFDGSAHRTMLRTDAFWFTCLGLCTERADNTARILDVKYHVLLPDHARVGGGLDYYQWASILRSVSALTSYRWVYRDSVKPWLVADLLILKEDMPRSLAACYRSISGYLDELSTAYGWQGNSQRIARSVHMRLSNTSIETIFQSGLHEFVEGFLVQNNELGAAIAEQYLS</sequence>
<comment type="caution">
    <text evidence="2">The sequence shown here is derived from an EMBL/GenBank/DDBJ whole genome shotgun (WGS) entry which is preliminary data.</text>
</comment>
<accession>A0A840CAM4</accession>
<feature type="domain" description="DUF403" evidence="1">
    <location>
        <begin position="3"/>
        <end position="314"/>
    </location>
</feature>
<dbReference type="Proteomes" id="UP000577362">
    <property type="component" value="Unassembled WGS sequence"/>
</dbReference>
<evidence type="ECO:0000313" key="3">
    <source>
        <dbReference type="Proteomes" id="UP000577362"/>
    </source>
</evidence>
<reference evidence="2 3" key="1">
    <citation type="submission" date="2020-08" db="EMBL/GenBank/DDBJ databases">
        <title>Genomic Encyclopedia of Type Strains, Phase IV (KMG-IV): sequencing the most valuable type-strain genomes for metagenomic binning, comparative biology and taxonomic classification.</title>
        <authorList>
            <person name="Goeker M."/>
        </authorList>
    </citation>
    <scope>NUCLEOTIDE SEQUENCE [LARGE SCALE GENOMIC DNA]</scope>
    <source>
        <strain evidence="2 3">DSM 103737</strain>
    </source>
</reference>
<name>A0A840CAM4_9HYPH</name>
<dbReference type="EMBL" id="JACIEN010000009">
    <property type="protein sequence ID" value="MBB4019906.1"/>
    <property type="molecule type" value="Genomic_DNA"/>
</dbReference>
<evidence type="ECO:0000313" key="2">
    <source>
        <dbReference type="EMBL" id="MBB4019906.1"/>
    </source>
</evidence>
<organism evidence="2 3">
    <name type="scientific">Chelatococcus caeni</name>
    <dbReference type="NCBI Taxonomy" id="1348468"/>
    <lineage>
        <taxon>Bacteria</taxon>
        <taxon>Pseudomonadati</taxon>
        <taxon>Pseudomonadota</taxon>
        <taxon>Alphaproteobacteria</taxon>
        <taxon>Hyphomicrobiales</taxon>
        <taxon>Chelatococcaceae</taxon>
        <taxon>Chelatococcus</taxon>
    </lineage>
</organism>